<dbReference type="GeneID" id="42855831"/>
<dbReference type="Proteomes" id="UP000053433">
    <property type="component" value="Unassembled WGS sequence"/>
</dbReference>
<keyword evidence="1" id="KW-0472">Membrane</keyword>
<sequence length="124" mass="14190">MLRWMLGNLLVWAVLFFGVPYAGVRFVPPEAGMMFTMALWLAVYPLYIALASHSAAQRKWNTLWLPLVHPALYALGVWLVFHTVPELAYCAGYLAVGYGFWGAGWGMKRRRQRRGRQGPNKDFQ</sequence>
<keyword evidence="1" id="KW-0812">Transmembrane</keyword>
<evidence type="ECO:0000313" key="9">
    <source>
        <dbReference type="Proteomes" id="UP000449193"/>
    </source>
</evidence>
<dbReference type="Proteomes" id="UP000431913">
    <property type="component" value="Unassembled WGS sequence"/>
</dbReference>
<dbReference type="EMBL" id="LMUA01000003">
    <property type="protein sequence ID" value="KUE77381.1"/>
    <property type="molecule type" value="Genomic_DNA"/>
</dbReference>
<feature type="transmembrane region" description="Helical" evidence="1">
    <location>
        <begin position="63"/>
        <end position="81"/>
    </location>
</feature>
<reference evidence="3 7" key="2">
    <citation type="submission" date="2015-10" db="EMBL/GenBank/DDBJ databases">
        <title>A novel member of the family Ruminococcaceae isolated from human faeces.</title>
        <authorList>
            <person name="Shkoporov A.N."/>
            <person name="Chaplin A.V."/>
            <person name="Motuzova O.V."/>
            <person name="Kafarskaia L.I."/>
            <person name="Efimov B.A."/>
        </authorList>
    </citation>
    <scope>NUCLEOTIDE SEQUENCE [LARGE SCALE GENOMIC DNA]</scope>
    <source>
        <strain evidence="3 7">668</strain>
    </source>
</reference>
<dbReference type="EMBL" id="VUNJ01000001">
    <property type="protein sequence ID" value="MST90527.1"/>
    <property type="molecule type" value="Genomic_DNA"/>
</dbReference>
<keyword evidence="6" id="KW-1185">Reference proteome</keyword>
<dbReference type="Proteomes" id="UP000449193">
    <property type="component" value="Unassembled WGS sequence"/>
</dbReference>
<organism evidence="2 6">
    <name type="scientific">Ruthenibacterium lactatiformans</name>
    <dbReference type="NCBI Taxonomy" id="1550024"/>
    <lineage>
        <taxon>Bacteria</taxon>
        <taxon>Bacillati</taxon>
        <taxon>Bacillota</taxon>
        <taxon>Clostridia</taxon>
        <taxon>Eubacteriales</taxon>
        <taxon>Oscillospiraceae</taxon>
        <taxon>Ruthenibacterium</taxon>
    </lineage>
</organism>
<feature type="transmembrane region" description="Helical" evidence="1">
    <location>
        <begin position="32"/>
        <end position="51"/>
    </location>
</feature>
<keyword evidence="1" id="KW-1133">Transmembrane helix</keyword>
<gene>
    <name evidence="3" type="ORF">ASJ35_03685</name>
    <name evidence="4" type="ORF">FYJ76_01020</name>
    <name evidence="5" type="ORF">GMD52_00225</name>
    <name evidence="2" type="ORF">TQ39_04185</name>
</gene>
<name>A0A0D8J199_9FIRM</name>
<evidence type="ECO:0000313" key="5">
    <source>
        <dbReference type="EMBL" id="MTS49966.1"/>
    </source>
</evidence>
<evidence type="ECO:0000313" key="6">
    <source>
        <dbReference type="Proteomes" id="UP000032483"/>
    </source>
</evidence>
<dbReference type="Proteomes" id="UP000032483">
    <property type="component" value="Unassembled WGS sequence"/>
</dbReference>
<evidence type="ECO:0000256" key="1">
    <source>
        <dbReference type="SAM" id="Phobius"/>
    </source>
</evidence>
<evidence type="ECO:0008006" key="10">
    <source>
        <dbReference type="Google" id="ProtNLM"/>
    </source>
</evidence>
<reference evidence="5 9" key="3">
    <citation type="journal article" date="2019" name="Nat. Med.">
        <title>A library of human gut bacterial isolates paired with longitudinal multiomics data enables mechanistic microbiome research.</title>
        <authorList>
            <person name="Poyet M."/>
            <person name="Groussin M."/>
            <person name="Gibbons S.M."/>
            <person name="Avila-Pacheco J."/>
            <person name="Jiang X."/>
            <person name="Kearney S.M."/>
            <person name="Perrotta A.R."/>
            <person name="Berdy B."/>
            <person name="Zhao S."/>
            <person name="Lieberman T.D."/>
            <person name="Swanson P.K."/>
            <person name="Smith M."/>
            <person name="Roesemann S."/>
            <person name="Alexander J.E."/>
            <person name="Rich S.A."/>
            <person name="Livny J."/>
            <person name="Vlamakis H."/>
            <person name="Clish C."/>
            <person name="Bullock K."/>
            <person name="Deik A."/>
            <person name="Scott J."/>
            <person name="Pierce K.A."/>
            <person name="Xavier R.J."/>
            <person name="Alm E.J."/>
        </authorList>
    </citation>
    <scope>NUCLEOTIDE SEQUENCE [LARGE SCALE GENOMIC DNA]</scope>
    <source>
        <strain evidence="5 9">BIOML-A7</strain>
    </source>
</reference>
<dbReference type="AlphaFoldDB" id="A0A0D8J199"/>
<evidence type="ECO:0000313" key="2">
    <source>
        <dbReference type="EMBL" id="KJF40735.1"/>
    </source>
</evidence>
<evidence type="ECO:0000313" key="7">
    <source>
        <dbReference type="Proteomes" id="UP000053433"/>
    </source>
</evidence>
<dbReference type="EMBL" id="JXXK01000004">
    <property type="protein sequence ID" value="KJF40735.1"/>
    <property type="molecule type" value="Genomic_DNA"/>
</dbReference>
<dbReference type="EMBL" id="WMZR01000001">
    <property type="protein sequence ID" value="MTS49966.1"/>
    <property type="molecule type" value="Genomic_DNA"/>
</dbReference>
<accession>A0A0D8J199</accession>
<evidence type="ECO:0000313" key="8">
    <source>
        <dbReference type="Proteomes" id="UP000431913"/>
    </source>
</evidence>
<dbReference type="RefSeq" id="WP_050004675.1">
    <property type="nucleotide sequence ID" value="NZ_CAOJUJ010000017.1"/>
</dbReference>
<protein>
    <recommendedName>
        <fullName evidence="10">DUF2069 domain-containing protein</fullName>
    </recommendedName>
</protein>
<reference evidence="4 8" key="4">
    <citation type="submission" date="2019-08" db="EMBL/GenBank/DDBJ databases">
        <title>In-depth cultivation of the pig gut microbiome towards novel bacterial diversity and tailored functional studies.</title>
        <authorList>
            <person name="Wylensek D."/>
            <person name="Hitch T.C.A."/>
            <person name="Clavel T."/>
        </authorList>
    </citation>
    <scope>NUCLEOTIDE SEQUENCE [LARGE SCALE GENOMIC DNA]</scope>
    <source>
        <strain evidence="4 8">WCA3-601-WT-6J</strain>
    </source>
</reference>
<comment type="caution">
    <text evidence="2">The sequence shown here is derived from an EMBL/GenBank/DDBJ whole genome shotgun (WGS) entry which is preliminary data.</text>
</comment>
<evidence type="ECO:0000313" key="4">
    <source>
        <dbReference type="EMBL" id="MST90527.1"/>
    </source>
</evidence>
<evidence type="ECO:0000313" key="3">
    <source>
        <dbReference type="EMBL" id="KUE77381.1"/>
    </source>
</evidence>
<feature type="transmembrane region" description="Helical" evidence="1">
    <location>
        <begin position="87"/>
        <end position="107"/>
    </location>
</feature>
<proteinExistence type="predicted"/>
<accession>A0A0W7TUG4</accession>
<reference evidence="2" key="1">
    <citation type="submission" date="2015-02" db="EMBL/GenBank/DDBJ databases">
        <title>A novel member of the family Ruminococcaceae isolated from human feces.</title>
        <authorList>
            <person name="Shkoporov A.N."/>
            <person name="Chaplin A.V."/>
            <person name="Motuzova O.V."/>
            <person name="Kafarskaia L.I."/>
            <person name="Khokhlova E.V."/>
            <person name="Efimov B.A."/>
        </authorList>
    </citation>
    <scope>NUCLEOTIDE SEQUENCE [LARGE SCALE GENOMIC DNA]</scope>
    <source>
        <strain evidence="2">585-1</strain>
    </source>
</reference>